<keyword evidence="1" id="KW-0812">Transmembrane</keyword>
<dbReference type="AlphaFoldDB" id="A0A8X6XIM0"/>
<dbReference type="OrthoDB" id="6753017at2759"/>
<gene>
    <name evidence="2" type="primary">EVAR_96345_1</name>
    <name evidence="2" type="ORF">TNIN_441471</name>
</gene>
<proteinExistence type="predicted"/>
<sequence length="154" mass="17163">MESGRISHRCLGGMAFSNSSLKIIRIFLLLRLCFFLLLIILPVTYTIYTTLHYATNIAKSHGQKTCLITFDQPLYSKAREIVAASDGNSELCKIVVKLGGFMSSLGSIGYIMDGSGLKEALGKIYATNSVDKMLNGHAYSSIREVIYYYDLHYQ</sequence>
<comment type="caution">
    <text evidence="2">The sequence shown here is derived from an EMBL/GenBank/DDBJ whole genome shotgun (WGS) entry which is preliminary data.</text>
</comment>
<evidence type="ECO:0000256" key="1">
    <source>
        <dbReference type="SAM" id="Phobius"/>
    </source>
</evidence>
<keyword evidence="1" id="KW-0472">Membrane</keyword>
<keyword evidence="1" id="KW-1133">Transmembrane helix</keyword>
<name>A0A8X6XIM0_9ARAC</name>
<evidence type="ECO:0000313" key="3">
    <source>
        <dbReference type="Proteomes" id="UP000886998"/>
    </source>
</evidence>
<feature type="transmembrane region" description="Helical" evidence="1">
    <location>
        <begin position="26"/>
        <end position="48"/>
    </location>
</feature>
<dbReference type="EMBL" id="BMAV01009915">
    <property type="protein sequence ID" value="GFY54547.1"/>
    <property type="molecule type" value="Genomic_DNA"/>
</dbReference>
<evidence type="ECO:0000313" key="2">
    <source>
        <dbReference type="EMBL" id="GFY54547.1"/>
    </source>
</evidence>
<accession>A0A8X6XIM0</accession>
<keyword evidence="3" id="KW-1185">Reference proteome</keyword>
<protein>
    <submittedName>
        <fullName evidence="2">Uncharacterized protein</fullName>
    </submittedName>
</protein>
<reference evidence="2" key="1">
    <citation type="submission" date="2020-08" db="EMBL/GenBank/DDBJ databases">
        <title>Multicomponent nature underlies the extraordinary mechanical properties of spider dragline silk.</title>
        <authorList>
            <person name="Kono N."/>
            <person name="Nakamura H."/>
            <person name="Mori M."/>
            <person name="Yoshida Y."/>
            <person name="Ohtoshi R."/>
            <person name="Malay A.D."/>
            <person name="Moran D.A.P."/>
            <person name="Tomita M."/>
            <person name="Numata K."/>
            <person name="Arakawa K."/>
        </authorList>
    </citation>
    <scope>NUCLEOTIDE SEQUENCE</scope>
</reference>
<dbReference type="Proteomes" id="UP000886998">
    <property type="component" value="Unassembled WGS sequence"/>
</dbReference>
<organism evidence="2 3">
    <name type="scientific">Trichonephila inaurata madagascariensis</name>
    <dbReference type="NCBI Taxonomy" id="2747483"/>
    <lineage>
        <taxon>Eukaryota</taxon>
        <taxon>Metazoa</taxon>
        <taxon>Ecdysozoa</taxon>
        <taxon>Arthropoda</taxon>
        <taxon>Chelicerata</taxon>
        <taxon>Arachnida</taxon>
        <taxon>Araneae</taxon>
        <taxon>Araneomorphae</taxon>
        <taxon>Entelegynae</taxon>
        <taxon>Araneoidea</taxon>
        <taxon>Nephilidae</taxon>
        <taxon>Trichonephila</taxon>
        <taxon>Trichonephila inaurata</taxon>
    </lineage>
</organism>